<accession>A0A8K0DVD3</accession>
<protein>
    <submittedName>
        <fullName evidence="1">Uncharacterized protein</fullName>
    </submittedName>
</protein>
<evidence type="ECO:0000313" key="1">
    <source>
        <dbReference type="EMBL" id="KAF3434749.1"/>
    </source>
</evidence>
<organism evidence="1 2">
    <name type="scientific">Rhamnella rubrinervis</name>
    <dbReference type="NCBI Taxonomy" id="2594499"/>
    <lineage>
        <taxon>Eukaryota</taxon>
        <taxon>Viridiplantae</taxon>
        <taxon>Streptophyta</taxon>
        <taxon>Embryophyta</taxon>
        <taxon>Tracheophyta</taxon>
        <taxon>Spermatophyta</taxon>
        <taxon>Magnoliopsida</taxon>
        <taxon>eudicotyledons</taxon>
        <taxon>Gunneridae</taxon>
        <taxon>Pentapetalae</taxon>
        <taxon>rosids</taxon>
        <taxon>fabids</taxon>
        <taxon>Rosales</taxon>
        <taxon>Rhamnaceae</taxon>
        <taxon>rhamnoid group</taxon>
        <taxon>Rhamneae</taxon>
        <taxon>Rhamnella</taxon>
    </lineage>
</organism>
<proteinExistence type="predicted"/>
<reference evidence="1" key="1">
    <citation type="submission" date="2020-03" db="EMBL/GenBank/DDBJ databases">
        <title>A high-quality chromosome-level genome assembly of a woody plant with both climbing and erect habits, Rhamnella rubrinervis.</title>
        <authorList>
            <person name="Lu Z."/>
            <person name="Yang Y."/>
            <person name="Zhu X."/>
            <person name="Sun Y."/>
        </authorList>
    </citation>
    <scope>NUCLEOTIDE SEQUENCE</scope>
    <source>
        <strain evidence="1">BYM</strain>
        <tissue evidence="1">Leaf</tissue>
    </source>
</reference>
<sequence>MAIGRANQVEDRAIARLGQAGCSWRRYLNWLDNACVFGGTRTPKLQLLYFASWRPVHGRLKRSNHHKRFGARMRAAVRFGKNHRGHIRPDLINITNGIGGVHLIFYGHHARQREKKLRQSTAILRDHRAWRRDDNDNRFERLLAPDGGVS</sequence>
<comment type="caution">
    <text evidence="1">The sequence shown here is derived from an EMBL/GenBank/DDBJ whole genome shotgun (WGS) entry which is preliminary data.</text>
</comment>
<evidence type="ECO:0000313" key="2">
    <source>
        <dbReference type="Proteomes" id="UP000796880"/>
    </source>
</evidence>
<dbReference type="Proteomes" id="UP000796880">
    <property type="component" value="Unassembled WGS sequence"/>
</dbReference>
<name>A0A8K0DVD3_9ROSA</name>
<dbReference type="AlphaFoldDB" id="A0A8K0DVD3"/>
<dbReference type="EMBL" id="VOIH02000010">
    <property type="protein sequence ID" value="KAF3434749.1"/>
    <property type="molecule type" value="Genomic_DNA"/>
</dbReference>
<keyword evidence="2" id="KW-1185">Reference proteome</keyword>
<gene>
    <name evidence="1" type="ORF">FNV43_RR21834</name>
</gene>